<dbReference type="HOGENOM" id="CLU_1808182_0_0_1"/>
<evidence type="ECO:0000313" key="3">
    <source>
        <dbReference type="EMBL" id="ERL86012.1"/>
    </source>
</evidence>
<gene>
    <name evidence="4" type="primary">109540339</name>
    <name evidence="3" type="ORF">D910_03426</name>
    <name evidence="2" type="ORF">YQE_08559</name>
</gene>
<reference evidence="5 6" key="1">
    <citation type="journal article" date="2013" name="Genome Biol.">
        <title>Draft genome of the mountain pine beetle, Dendroctonus ponderosae Hopkins, a major forest pest.</title>
        <authorList>
            <person name="Keeling C.I."/>
            <person name="Yuen M.M."/>
            <person name="Liao N.Y."/>
            <person name="Docking T.R."/>
            <person name="Chan S.K."/>
            <person name="Taylor G.A."/>
            <person name="Palmquist D.L."/>
            <person name="Jackman S.D."/>
            <person name="Nguyen A."/>
            <person name="Li M."/>
            <person name="Henderson H."/>
            <person name="Janes J.K."/>
            <person name="Zhao Y."/>
            <person name="Pandoh P."/>
            <person name="Moore R."/>
            <person name="Sperling F.A."/>
            <person name="Huber D.P."/>
            <person name="Birol I."/>
            <person name="Jones S.J."/>
            <person name="Bohlmann J."/>
        </authorList>
    </citation>
    <scope>NUCLEOTIDE SEQUENCE</scope>
</reference>
<evidence type="ECO:0000313" key="5">
    <source>
        <dbReference type="Proteomes" id="UP000019118"/>
    </source>
</evidence>
<evidence type="ECO:0000313" key="6">
    <source>
        <dbReference type="Proteomes" id="UP000030742"/>
    </source>
</evidence>
<feature type="signal peptide" evidence="1">
    <location>
        <begin position="1"/>
        <end position="21"/>
    </location>
</feature>
<dbReference type="EnsemblMetazoa" id="XM_019908687.1">
    <property type="protein sequence ID" value="XP_019764246.1"/>
    <property type="gene ID" value="LOC109540339"/>
</dbReference>
<protein>
    <submittedName>
        <fullName evidence="2 4">Uncharacterized protein</fullName>
    </submittedName>
</protein>
<dbReference type="EMBL" id="KB741028">
    <property type="protein sequence ID" value="ENN74786.1"/>
    <property type="molecule type" value="Genomic_DNA"/>
</dbReference>
<evidence type="ECO:0000256" key="1">
    <source>
        <dbReference type="SAM" id="SignalP"/>
    </source>
</evidence>
<dbReference type="Proteomes" id="UP000030742">
    <property type="component" value="Unassembled WGS sequence"/>
</dbReference>
<feature type="non-terminal residue" evidence="2">
    <location>
        <position position="1"/>
    </location>
</feature>
<proteinExistence type="predicted"/>
<reference evidence="4" key="2">
    <citation type="submission" date="2024-08" db="UniProtKB">
        <authorList>
            <consortium name="EnsemblMetazoa"/>
        </authorList>
    </citation>
    <scope>IDENTIFICATION</scope>
</reference>
<dbReference type="OrthoDB" id="6779095at2759"/>
<sequence>MVFKLLAYIYILSFVTDNAFAQLTLGNKGQTKVTAATRGQNPKCAANSGLTFCENINDYPYELVLNAIRKSNIDVRRLLVDESKDEGPNLSFVNSARDYRQLPAPRLLDSDKRITDNPQNEEKNVHSSKELYKRIRRYLTLSG</sequence>
<evidence type="ECO:0000313" key="4">
    <source>
        <dbReference type="EnsemblMetazoa" id="XP_019764246.1"/>
    </source>
</evidence>
<dbReference type="AlphaFoldDB" id="N6U2D7"/>
<keyword evidence="5" id="KW-1185">Reference proteome</keyword>
<dbReference type="EMBL" id="KB631772">
    <property type="protein sequence ID" value="ERL86012.1"/>
    <property type="molecule type" value="Genomic_DNA"/>
</dbReference>
<organism evidence="2">
    <name type="scientific">Dendroctonus ponderosae</name>
    <name type="common">Mountain pine beetle</name>
    <dbReference type="NCBI Taxonomy" id="77166"/>
    <lineage>
        <taxon>Eukaryota</taxon>
        <taxon>Metazoa</taxon>
        <taxon>Ecdysozoa</taxon>
        <taxon>Arthropoda</taxon>
        <taxon>Hexapoda</taxon>
        <taxon>Insecta</taxon>
        <taxon>Pterygota</taxon>
        <taxon>Neoptera</taxon>
        <taxon>Endopterygota</taxon>
        <taxon>Coleoptera</taxon>
        <taxon>Polyphaga</taxon>
        <taxon>Cucujiformia</taxon>
        <taxon>Curculionidae</taxon>
        <taxon>Scolytinae</taxon>
        <taxon>Dendroctonus</taxon>
    </lineage>
</organism>
<keyword evidence="1" id="KW-0732">Signal</keyword>
<accession>N6U2D7</accession>
<dbReference type="KEGG" id="dpa:109540339"/>
<feature type="chain" id="PRO_5010971955" evidence="1">
    <location>
        <begin position="22"/>
        <end position="143"/>
    </location>
</feature>
<name>N6U2D7_DENPD</name>
<evidence type="ECO:0000313" key="2">
    <source>
        <dbReference type="EMBL" id="ENN74786.1"/>
    </source>
</evidence>
<dbReference type="Proteomes" id="UP000019118">
    <property type="component" value="Unassembled WGS sequence"/>
</dbReference>